<feature type="compositionally biased region" description="Low complexity" evidence="5">
    <location>
        <begin position="19"/>
        <end position="32"/>
    </location>
</feature>
<feature type="compositionally biased region" description="Polar residues" evidence="5">
    <location>
        <begin position="33"/>
        <end position="43"/>
    </location>
</feature>
<dbReference type="STRING" id="2018661.A0A2A2JQ72"/>
<evidence type="ECO:0000313" key="7">
    <source>
        <dbReference type="EMBL" id="PAV63692.1"/>
    </source>
</evidence>
<evidence type="ECO:0000256" key="4">
    <source>
        <dbReference type="PROSITE-ProRule" id="PRU00175"/>
    </source>
</evidence>
<name>A0A2A2JQ72_9BILA</name>
<dbReference type="Gene3D" id="3.30.40.10">
    <property type="entry name" value="Zinc/RING finger domain, C3HC4 (zinc finger)"/>
    <property type="match status" value="1"/>
</dbReference>
<evidence type="ECO:0000256" key="1">
    <source>
        <dbReference type="ARBA" id="ARBA00022723"/>
    </source>
</evidence>
<dbReference type="InterPro" id="IPR001841">
    <property type="entry name" value="Znf_RING"/>
</dbReference>
<dbReference type="Pfam" id="PF13639">
    <property type="entry name" value="zf-RING_2"/>
    <property type="match status" value="1"/>
</dbReference>
<evidence type="ECO:0000313" key="8">
    <source>
        <dbReference type="Proteomes" id="UP000218231"/>
    </source>
</evidence>
<dbReference type="SMART" id="SM00184">
    <property type="entry name" value="RING"/>
    <property type="match status" value="1"/>
</dbReference>
<dbReference type="PANTHER" id="PTHR46359">
    <property type="entry name" value="GEO07743P1"/>
    <property type="match status" value="1"/>
</dbReference>
<dbReference type="OrthoDB" id="9984778at2759"/>
<dbReference type="SUPFAM" id="SSF57850">
    <property type="entry name" value="RING/U-box"/>
    <property type="match status" value="1"/>
</dbReference>
<keyword evidence="3" id="KW-0862">Zinc</keyword>
<sequence length="184" mass="20441">MGNCLPRLLSFGRGNMEGTPMRRSPSTSSTSSQDGPMSFSNPMMLSQNSPYVSQLYAANVRRQRQANQQEKDLEAAKQKRIQGLLEQISADIFTEDMKAAECAICMIDFEPGDCIRFLPCMHSFHKDCVDEWLHKSFTCPSCLEPVDSTILSSLTAHTQQTFQDLMQSSQEASVSASSAQTVNK</sequence>
<proteinExistence type="predicted"/>
<dbReference type="Proteomes" id="UP000218231">
    <property type="component" value="Unassembled WGS sequence"/>
</dbReference>
<dbReference type="AlphaFoldDB" id="A0A2A2JQ72"/>
<dbReference type="PROSITE" id="PS50089">
    <property type="entry name" value="ZF_RING_2"/>
    <property type="match status" value="1"/>
</dbReference>
<dbReference type="GO" id="GO:0000151">
    <property type="term" value="C:ubiquitin ligase complex"/>
    <property type="evidence" value="ECO:0007669"/>
    <property type="project" value="TreeGrafter"/>
</dbReference>
<dbReference type="PANTHER" id="PTHR46359:SF2">
    <property type="entry name" value="GEO07743P1"/>
    <property type="match status" value="1"/>
</dbReference>
<evidence type="ECO:0000259" key="6">
    <source>
        <dbReference type="PROSITE" id="PS50089"/>
    </source>
</evidence>
<dbReference type="GO" id="GO:0008270">
    <property type="term" value="F:zinc ion binding"/>
    <property type="evidence" value="ECO:0007669"/>
    <property type="project" value="UniProtKB-KW"/>
</dbReference>
<dbReference type="InterPro" id="IPR013083">
    <property type="entry name" value="Znf_RING/FYVE/PHD"/>
</dbReference>
<dbReference type="GO" id="GO:0006511">
    <property type="term" value="P:ubiquitin-dependent protein catabolic process"/>
    <property type="evidence" value="ECO:0007669"/>
    <property type="project" value="TreeGrafter"/>
</dbReference>
<evidence type="ECO:0000256" key="3">
    <source>
        <dbReference type="ARBA" id="ARBA00022833"/>
    </source>
</evidence>
<reference evidence="7 8" key="1">
    <citation type="journal article" date="2017" name="Curr. Biol.">
        <title>Genome architecture and evolution of a unichromosomal asexual nematode.</title>
        <authorList>
            <person name="Fradin H."/>
            <person name="Zegar C."/>
            <person name="Gutwein M."/>
            <person name="Lucas J."/>
            <person name="Kovtun M."/>
            <person name="Corcoran D."/>
            <person name="Baugh L.R."/>
            <person name="Kiontke K."/>
            <person name="Gunsalus K."/>
            <person name="Fitch D.H."/>
            <person name="Piano F."/>
        </authorList>
    </citation>
    <scope>NUCLEOTIDE SEQUENCE [LARGE SCALE GENOMIC DNA]</scope>
    <source>
        <strain evidence="7">PF1309</strain>
    </source>
</reference>
<evidence type="ECO:0000256" key="5">
    <source>
        <dbReference type="SAM" id="MobiDB-lite"/>
    </source>
</evidence>
<comment type="caution">
    <text evidence="7">The sequence shown here is derived from an EMBL/GenBank/DDBJ whole genome shotgun (WGS) entry which is preliminary data.</text>
</comment>
<feature type="domain" description="RING-type" evidence="6">
    <location>
        <begin position="102"/>
        <end position="142"/>
    </location>
</feature>
<protein>
    <recommendedName>
        <fullName evidence="6">RING-type domain-containing protein</fullName>
    </recommendedName>
</protein>
<keyword evidence="2 4" id="KW-0863">Zinc-finger</keyword>
<gene>
    <name evidence="7" type="ORF">WR25_07801</name>
</gene>
<organism evidence="7 8">
    <name type="scientific">Diploscapter pachys</name>
    <dbReference type="NCBI Taxonomy" id="2018661"/>
    <lineage>
        <taxon>Eukaryota</taxon>
        <taxon>Metazoa</taxon>
        <taxon>Ecdysozoa</taxon>
        <taxon>Nematoda</taxon>
        <taxon>Chromadorea</taxon>
        <taxon>Rhabditida</taxon>
        <taxon>Rhabditina</taxon>
        <taxon>Rhabditomorpha</taxon>
        <taxon>Rhabditoidea</taxon>
        <taxon>Rhabditidae</taxon>
        <taxon>Diploscapter</taxon>
    </lineage>
</organism>
<accession>A0A2A2JQ72</accession>
<dbReference type="InterPro" id="IPR042981">
    <property type="entry name" value="RNF11_RING-H2"/>
</dbReference>
<dbReference type="CDD" id="cd16468">
    <property type="entry name" value="RING-H2_RNF11"/>
    <property type="match status" value="1"/>
</dbReference>
<dbReference type="GO" id="GO:0061630">
    <property type="term" value="F:ubiquitin protein ligase activity"/>
    <property type="evidence" value="ECO:0007669"/>
    <property type="project" value="TreeGrafter"/>
</dbReference>
<keyword evidence="1" id="KW-0479">Metal-binding</keyword>
<feature type="region of interest" description="Disordered" evidence="5">
    <location>
        <begin position="1"/>
        <end position="43"/>
    </location>
</feature>
<dbReference type="InterPro" id="IPR052804">
    <property type="entry name" value="UEC_component"/>
</dbReference>
<keyword evidence="8" id="KW-1185">Reference proteome</keyword>
<evidence type="ECO:0000256" key="2">
    <source>
        <dbReference type="ARBA" id="ARBA00022771"/>
    </source>
</evidence>
<dbReference type="EMBL" id="LIAE01010298">
    <property type="protein sequence ID" value="PAV63692.1"/>
    <property type="molecule type" value="Genomic_DNA"/>
</dbReference>